<dbReference type="Proteomes" id="UP000323886">
    <property type="component" value="Unassembled WGS sequence"/>
</dbReference>
<dbReference type="InterPro" id="IPR029058">
    <property type="entry name" value="AB_hydrolase_fold"/>
</dbReference>
<organism evidence="3 4">
    <name type="scientific">Blastochloris sulfoviridis</name>
    <dbReference type="NCBI Taxonomy" id="50712"/>
    <lineage>
        <taxon>Bacteria</taxon>
        <taxon>Pseudomonadati</taxon>
        <taxon>Pseudomonadota</taxon>
        <taxon>Alphaproteobacteria</taxon>
        <taxon>Hyphomicrobiales</taxon>
        <taxon>Blastochloridaceae</taxon>
        <taxon>Blastochloris</taxon>
    </lineage>
</organism>
<evidence type="ECO:0000313" key="4">
    <source>
        <dbReference type="Proteomes" id="UP000323886"/>
    </source>
</evidence>
<dbReference type="PANTHER" id="PTHR43037">
    <property type="entry name" value="UNNAMED PRODUCT-RELATED"/>
    <property type="match status" value="1"/>
</dbReference>
<dbReference type="NCBIfam" id="TIGR01840">
    <property type="entry name" value="esterase_phb"/>
    <property type="match status" value="1"/>
</dbReference>
<gene>
    <name evidence="3" type="ORF">F1193_03495</name>
</gene>
<dbReference type="RefSeq" id="WP_150096280.1">
    <property type="nucleotide sequence ID" value="NZ_VWPL01000004.1"/>
</dbReference>
<keyword evidence="1" id="KW-0732">Signal</keyword>
<name>A0A5M6I3Y3_9HYPH</name>
<dbReference type="OrthoDB" id="9767239at2"/>
<evidence type="ECO:0000256" key="1">
    <source>
        <dbReference type="ARBA" id="ARBA00022729"/>
    </source>
</evidence>
<keyword evidence="4" id="KW-1185">Reference proteome</keyword>
<accession>A0A5M6I3Y3</accession>
<dbReference type="EMBL" id="VWPL01000004">
    <property type="protein sequence ID" value="KAA5602910.1"/>
    <property type="molecule type" value="Genomic_DNA"/>
</dbReference>
<dbReference type="Pfam" id="PF10503">
    <property type="entry name" value="Esterase_PHB"/>
    <property type="match status" value="1"/>
</dbReference>
<dbReference type="InterPro" id="IPR050955">
    <property type="entry name" value="Plant_Biomass_Hydrol_Est"/>
</dbReference>
<dbReference type="SUPFAM" id="SSF53474">
    <property type="entry name" value="alpha/beta-Hydrolases"/>
    <property type="match status" value="2"/>
</dbReference>
<keyword evidence="2" id="KW-0378">Hydrolase</keyword>
<evidence type="ECO:0000256" key="2">
    <source>
        <dbReference type="ARBA" id="ARBA00022801"/>
    </source>
</evidence>
<proteinExistence type="predicted"/>
<dbReference type="GO" id="GO:0005576">
    <property type="term" value="C:extracellular region"/>
    <property type="evidence" value="ECO:0007669"/>
    <property type="project" value="InterPro"/>
</dbReference>
<dbReference type="PANTHER" id="PTHR43037:SF1">
    <property type="entry name" value="BLL1128 PROTEIN"/>
    <property type="match status" value="1"/>
</dbReference>
<evidence type="ECO:0000313" key="3">
    <source>
        <dbReference type="EMBL" id="KAA5602910.1"/>
    </source>
</evidence>
<dbReference type="Gene3D" id="3.40.50.1820">
    <property type="entry name" value="alpha/beta hydrolase"/>
    <property type="match status" value="1"/>
</dbReference>
<dbReference type="AlphaFoldDB" id="A0A5M6I3Y3"/>
<protein>
    <submittedName>
        <fullName evidence="3">PHB depolymerase family esterase</fullName>
    </submittedName>
</protein>
<dbReference type="InterPro" id="IPR010126">
    <property type="entry name" value="Esterase_phb"/>
</dbReference>
<comment type="caution">
    <text evidence="3">The sequence shown here is derived from an EMBL/GenBank/DDBJ whole genome shotgun (WGS) entry which is preliminary data.</text>
</comment>
<dbReference type="GO" id="GO:0016787">
    <property type="term" value="F:hydrolase activity"/>
    <property type="evidence" value="ECO:0007669"/>
    <property type="project" value="UniProtKB-KW"/>
</dbReference>
<reference evidence="3 4" key="1">
    <citation type="submission" date="2019-09" db="EMBL/GenBank/DDBJ databases">
        <title>Draft Whole-Genome sequence of Blastochloris sulfoviridis DSM 729.</title>
        <authorList>
            <person name="Meyer T.E."/>
            <person name="Kyndt J.A."/>
        </authorList>
    </citation>
    <scope>NUCLEOTIDE SEQUENCE [LARGE SCALE GENOMIC DNA]</scope>
    <source>
        <strain evidence="3 4">DSM 729</strain>
    </source>
</reference>
<sequence length="371" mass="39622">MPLRGLEDLAAGLAAQRRRWRGLAGLPLEPRPPLPTGSPLVEIKDFGSNPGRLRMFAHIPTRLAERPGLVVVLHGCTQNAAAYDLGAGWSTLADRYGFVVLAPEQTRINNPRTCFNWFRTGDIRRERGECASIRQMVERIVLDHGLDRGRVFVTGLSAGGAMTSVMLATYPEVFAAGAIIAGLPYGCADGVPQALEAMKGGRTRPARDWGDLVRAASSHRGPWPRVAVWHGDADDVVAPLNAGEITKQWSDLHGLPEAPDATDRLDGHPRRLWHGQGGEVRIEEVLVEGMAHGTPLAIQGVEAPHGAAGPFLLDVGIASSYHIAKFFGLTGPVTLQATTQAGERPPPPPDALPGVSGTIARALRAAGLWRG</sequence>